<protein>
    <submittedName>
        <fullName evidence="1">Uncharacterized protein</fullName>
    </submittedName>
</protein>
<gene>
    <name evidence="1" type="ORF">D0Y65_028443</name>
</gene>
<name>A0A445IUG2_GLYSO</name>
<sequence length="71" mass="8490">MGRGVIPVFNNGFFFAGTLEDWLTLNLSESSILNHKWHRRFGILLDLIWQRRNMLIFHNILWNEHDLLLQA</sequence>
<comment type="caution">
    <text evidence="1">The sequence shown here is derived from an EMBL/GenBank/DDBJ whole genome shotgun (WGS) entry which is preliminary data.</text>
</comment>
<evidence type="ECO:0000313" key="2">
    <source>
        <dbReference type="Proteomes" id="UP000289340"/>
    </source>
</evidence>
<accession>A0A445IUG2</accession>
<evidence type="ECO:0000313" key="1">
    <source>
        <dbReference type="EMBL" id="RZB89653.1"/>
    </source>
</evidence>
<dbReference type="EMBL" id="QZWG01000010">
    <property type="protein sequence ID" value="RZB89653.1"/>
    <property type="molecule type" value="Genomic_DNA"/>
</dbReference>
<dbReference type="AlphaFoldDB" id="A0A445IUG2"/>
<organism evidence="1 2">
    <name type="scientific">Glycine soja</name>
    <name type="common">Wild soybean</name>
    <dbReference type="NCBI Taxonomy" id="3848"/>
    <lineage>
        <taxon>Eukaryota</taxon>
        <taxon>Viridiplantae</taxon>
        <taxon>Streptophyta</taxon>
        <taxon>Embryophyta</taxon>
        <taxon>Tracheophyta</taxon>
        <taxon>Spermatophyta</taxon>
        <taxon>Magnoliopsida</taxon>
        <taxon>eudicotyledons</taxon>
        <taxon>Gunneridae</taxon>
        <taxon>Pentapetalae</taxon>
        <taxon>rosids</taxon>
        <taxon>fabids</taxon>
        <taxon>Fabales</taxon>
        <taxon>Fabaceae</taxon>
        <taxon>Papilionoideae</taxon>
        <taxon>50 kb inversion clade</taxon>
        <taxon>NPAAA clade</taxon>
        <taxon>indigoferoid/millettioid clade</taxon>
        <taxon>Phaseoleae</taxon>
        <taxon>Glycine</taxon>
        <taxon>Glycine subgen. Soja</taxon>
    </lineage>
</organism>
<dbReference type="Proteomes" id="UP000289340">
    <property type="component" value="Chromosome 10"/>
</dbReference>
<keyword evidence="2" id="KW-1185">Reference proteome</keyword>
<proteinExistence type="predicted"/>
<reference evidence="1 2" key="1">
    <citation type="submission" date="2018-09" db="EMBL/GenBank/DDBJ databases">
        <title>A high-quality reference genome of wild soybean provides a powerful tool to mine soybean genomes.</title>
        <authorList>
            <person name="Xie M."/>
            <person name="Chung C.Y.L."/>
            <person name="Li M.-W."/>
            <person name="Wong F.-L."/>
            <person name="Chan T.-F."/>
            <person name="Lam H.-M."/>
        </authorList>
    </citation>
    <scope>NUCLEOTIDE SEQUENCE [LARGE SCALE GENOMIC DNA]</scope>
    <source>
        <strain evidence="2">cv. W05</strain>
        <tissue evidence="1">Hypocotyl of etiolated seedlings</tissue>
    </source>
</reference>